<keyword evidence="2" id="KW-1185">Reference proteome</keyword>
<dbReference type="AlphaFoldDB" id="A0A0P6XJB2"/>
<comment type="caution">
    <text evidence="1">The sequence shown here is derived from an EMBL/GenBank/DDBJ whole genome shotgun (WGS) entry which is preliminary data.</text>
</comment>
<dbReference type="OrthoDB" id="154810at2"/>
<sequence>MAELNKGLLEAYREKTYNSPPSSRIHTREEAVQFVNQRGFIFFWPINGISLPSLWVAAAGNRPVPDDHDDPGHITWDWKDSLLGKGKWYYGRVLARKNCMISLEMLPFFYALSPNYGEPEEDYLEDYRNGTLPLEAKNVYEALLKEGALDSIALRKAAHLSGTGSESRFNKALEVLQTAFRLVPVGISTNGAWHYSFVYDLFHRHFQNAINSSRIITEKTARVKILKTYLLSVGACQMGEMRKLFHWDTQALQSTIDMLVEEKFVLNYVGMSGEKGSGLCLPNLINTINSQ</sequence>
<name>A0A0P6XJB2_9CHLR</name>
<dbReference type="Pfam" id="PF24741">
    <property type="entry name" value="AlkZ-rel"/>
    <property type="match status" value="1"/>
</dbReference>
<proteinExistence type="predicted"/>
<accession>A0A0P6XJB2</accession>
<reference evidence="1 2" key="1">
    <citation type="submission" date="2015-07" db="EMBL/GenBank/DDBJ databases">
        <title>Genome sequence of Leptolinea tardivitalis DSM 16556.</title>
        <authorList>
            <person name="Hemp J."/>
            <person name="Ward L.M."/>
            <person name="Pace L.A."/>
            <person name="Fischer W.W."/>
        </authorList>
    </citation>
    <scope>NUCLEOTIDE SEQUENCE [LARGE SCALE GENOMIC DNA]</scope>
    <source>
        <strain evidence="1 2">YMTK-2</strain>
    </source>
</reference>
<dbReference type="EMBL" id="LGCK01000011">
    <property type="protein sequence ID" value="KPL71316.1"/>
    <property type="molecule type" value="Genomic_DNA"/>
</dbReference>
<organism evidence="1 2">
    <name type="scientific">Leptolinea tardivitalis</name>
    <dbReference type="NCBI Taxonomy" id="229920"/>
    <lineage>
        <taxon>Bacteria</taxon>
        <taxon>Bacillati</taxon>
        <taxon>Chloroflexota</taxon>
        <taxon>Anaerolineae</taxon>
        <taxon>Anaerolineales</taxon>
        <taxon>Anaerolineaceae</taxon>
        <taxon>Leptolinea</taxon>
    </lineage>
</organism>
<dbReference type="STRING" id="229920.ADM99_11500"/>
<evidence type="ECO:0008006" key="3">
    <source>
        <dbReference type="Google" id="ProtNLM"/>
    </source>
</evidence>
<gene>
    <name evidence="1" type="ORF">ADM99_11500</name>
</gene>
<dbReference type="InterPro" id="IPR056298">
    <property type="entry name" value="AlkZ-rel"/>
</dbReference>
<protein>
    <recommendedName>
        <fullName evidence="3">Winged helix DNA-binding domain-containing protein</fullName>
    </recommendedName>
</protein>
<evidence type="ECO:0000313" key="1">
    <source>
        <dbReference type="EMBL" id="KPL71316.1"/>
    </source>
</evidence>
<evidence type="ECO:0000313" key="2">
    <source>
        <dbReference type="Proteomes" id="UP000050430"/>
    </source>
</evidence>
<dbReference type="Proteomes" id="UP000050430">
    <property type="component" value="Unassembled WGS sequence"/>
</dbReference>
<dbReference type="RefSeq" id="WP_062423441.1">
    <property type="nucleotide sequence ID" value="NZ_BBYA01000015.1"/>
</dbReference>